<organism evidence="2 3">
    <name type="scientific">Kingella denitrificans ATCC 33394</name>
    <dbReference type="NCBI Taxonomy" id="888741"/>
    <lineage>
        <taxon>Bacteria</taxon>
        <taxon>Pseudomonadati</taxon>
        <taxon>Pseudomonadota</taxon>
        <taxon>Betaproteobacteria</taxon>
        <taxon>Neisseriales</taxon>
        <taxon>Neisseriaceae</taxon>
        <taxon>Kingella</taxon>
    </lineage>
</organism>
<feature type="transmembrane region" description="Helical" evidence="1">
    <location>
        <begin position="67"/>
        <end position="85"/>
    </location>
</feature>
<evidence type="ECO:0000313" key="2">
    <source>
        <dbReference type="EMBL" id="EGC18303.1"/>
    </source>
</evidence>
<keyword evidence="1" id="KW-0472">Membrane</keyword>
<dbReference type="AlphaFoldDB" id="F0EX74"/>
<protein>
    <submittedName>
        <fullName evidence="2">Uncharacterized protein</fullName>
    </submittedName>
</protein>
<evidence type="ECO:0000256" key="1">
    <source>
        <dbReference type="SAM" id="Phobius"/>
    </source>
</evidence>
<dbReference type="HOGENOM" id="CLU_2154969_0_0_4"/>
<feature type="transmembrane region" description="Helical" evidence="1">
    <location>
        <begin position="12"/>
        <end position="31"/>
    </location>
</feature>
<comment type="caution">
    <text evidence="2">The sequence shown here is derived from an EMBL/GenBank/DDBJ whole genome shotgun (WGS) entry which is preliminary data.</text>
</comment>
<sequence length="127" mass="13771">MVMGSIPVAGQGSGPYMLIAFAVGFWGIWSANRDMKSLSESLVIIIIAIATKALMEWSGMPEFDSQLLTIWGLLYVYLVVIFELVNRFSGSMASNLIISVGGAIGYFGLSRYLFSEAGMAMVKGWLA</sequence>
<dbReference type="EMBL" id="AEWV01000006">
    <property type="protein sequence ID" value="EGC18303.1"/>
    <property type="molecule type" value="Genomic_DNA"/>
</dbReference>
<accession>F0EX74</accession>
<dbReference type="Proteomes" id="UP000004088">
    <property type="component" value="Unassembled WGS sequence"/>
</dbReference>
<reference evidence="2 3" key="1">
    <citation type="submission" date="2011-01" db="EMBL/GenBank/DDBJ databases">
        <authorList>
            <person name="Muzny D."/>
            <person name="Qin X."/>
            <person name="Deng J."/>
            <person name="Jiang H."/>
            <person name="Liu Y."/>
            <person name="Qu J."/>
            <person name="Song X.-Z."/>
            <person name="Zhang L."/>
            <person name="Thornton R."/>
            <person name="Coyle M."/>
            <person name="Francisco L."/>
            <person name="Jackson L."/>
            <person name="Javaid M."/>
            <person name="Korchina V."/>
            <person name="Kovar C."/>
            <person name="Mata R."/>
            <person name="Mathew T."/>
            <person name="Ngo R."/>
            <person name="Nguyen L."/>
            <person name="Nguyen N."/>
            <person name="Okwuonu G."/>
            <person name="Ongeri F."/>
            <person name="Pham C."/>
            <person name="Simmons D."/>
            <person name="Wilczek-Boney K."/>
            <person name="Hale W."/>
            <person name="Jakkamsetti A."/>
            <person name="Pham P."/>
            <person name="Ruth R."/>
            <person name="San Lucas F."/>
            <person name="Warren J."/>
            <person name="Zhang J."/>
            <person name="Zhao Z."/>
            <person name="Zhou C."/>
            <person name="Zhu D."/>
            <person name="Lee S."/>
            <person name="Bess C."/>
            <person name="Blankenburg K."/>
            <person name="Forbes L."/>
            <person name="Fu Q."/>
            <person name="Gubbala S."/>
            <person name="Hirani K."/>
            <person name="Jayaseelan J.C."/>
            <person name="Lara F."/>
            <person name="Munidasa M."/>
            <person name="Palculict T."/>
            <person name="Patil S."/>
            <person name="Pu L.-L."/>
            <person name="Saada N."/>
            <person name="Tang L."/>
            <person name="Weissenberger G."/>
            <person name="Zhu Y."/>
            <person name="Hemphill L."/>
            <person name="Shang Y."/>
            <person name="Youmans B."/>
            <person name="Ayvaz T."/>
            <person name="Ross M."/>
            <person name="Santibanez J."/>
            <person name="Aqrawi P."/>
            <person name="Gross S."/>
            <person name="Joshi V."/>
            <person name="Fowler G."/>
            <person name="Nazareth L."/>
            <person name="Reid J."/>
            <person name="Worley K."/>
            <person name="Petrosino J."/>
            <person name="Highlander S."/>
            <person name="Gibbs R."/>
        </authorList>
    </citation>
    <scope>NUCLEOTIDE SEQUENCE [LARGE SCALE GENOMIC DNA]</scope>
    <source>
        <strain evidence="2 3">ATCC 33394</strain>
    </source>
</reference>
<proteinExistence type="predicted"/>
<gene>
    <name evidence="2" type="ORF">HMPREF9098_0452</name>
</gene>
<keyword evidence="3" id="KW-1185">Reference proteome</keyword>
<keyword evidence="1" id="KW-0812">Transmembrane</keyword>
<name>F0EX74_9NEIS</name>
<evidence type="ECO:0000313" key="3">
    <source>
        <dbReference type="Proteomes" id="UP000004088"/>
    </source>
</evidence>
<feature type="transmembrane region" description="Helical" evidence="1">
    <location>
        <begin position="92"/>
        <end position="114"/>
    </location>
</feature>
<keyword evidence="1" id="KW-1133">Transmembrane helix</keyword>